<gene>
    <name evidence="1" type="ORF">I9026_01910</name>
</gene>
<evidence type="ECO:0000313" key="2">
    <source>
        <dbReference type="Proteomes" id="UP000597038"/>
    </source>
</evidence>
<organism evidence="1 2">
    <name type="scientific">Staphylococcus felis</name>
    <dbReference type="NCBI Taxonomy" id="46127"/>
    <lineage>
        <taxon>Bacteria</taxon>
        <taxon>Bacillati</taxon>
        <taxon>Bacillota</taxon>
        <taxon>Bacilli</taxon>
        <taxon>Bacillales</taxon>
        <taxon>Staphylococcaceae</taxon>
        <taxon>Staphylococcus</taxon>
    </lineage>
</organism>
<keyword evidence="2" id="KW-1185">Reference proteome</keyword>
<reference evidence="1 2" key="1">
    <citation type="submission" date="2020-12" db="EMBL/GenBank/DDBJ databases">
        <title>Genomic analysis of Staphylococcus felis from a cat with skin infection.</title>
        <authorList>
            <person name="Aslantas O."/>
            <person name="Keskin O."/>
            <person name="Buyukaltay K."/>
            <person name="Gullu Yucetepe A."/>
        </authorList>
    </citation>
    <scope>NUCLEOTIDE SEQUENCE [LARGE SCALE GENOMIC DNA]</scope>
    <source>
        <strain evidence="1 2">HARRANVET</strain>
    </source>
</reference>
<evidence type="ECO:0008006" key="3">
    <source>
        <dbReference type="Google" id="ProtNLM"/>
    </source>
</evidence>
<name>A0ABS0QLR6_9STAP</name>
<accession>A0ABS0QLR6</accession>
<dbReference type="EMBL" id="JAEDAQ010000002">
    <property type="protein sequence ID" value="MBH9580127.1"/>
    <property type="molecule type" value="Genomic_DNA"/>
</dbReference>
<dbReference type="RefSeq" id="WP_115870761.1">
    <property type="nucleotide sequence ID" value="NZ_JAEDAQ010000002.1"/>
</dbReference>
<dbReference type="Proteomes" id="UP000597038">
    <property type="component" value="Unassembled WGS sequence"/>
</dbReference>
<comment type="caution">
    <text evidence="1">The sequence shown here is derived from an EMBL/GenBank/DDBJ whole genome shotgun (WGS) entry which is preliminary data.</text>
</comment>
<proteinExistence type="predicted"/>
<protein>
    <recommendedName>
        <fullName evidence="3">Phage tail protein</fullName>
    </recommendedName>
</protein>
<sequence length="132" mass="15203">MLTEEDLQYIRSNRAELIANRTQYVEITMTSHGVENPFTGELTLTQVTKEVSSVVTDRTSRVAAERRIYDGGEIIEGDVWFSIDVDEFEHDEDPRTITKLLHDDILYEVVSHDPKGIGEMTTRWEFVGKRVI</sequence>
<evidence type="ECO:0000313" key="1">
    <source>
        <dbReference type="EMBL" id="MBH9580127.1"/>
    </source>
</evidence>